<dbReference type="InterPro" id="IPR033876">
    <property type="entry name" value="SAP-like"/>
</dbReference>
<dbReference type="PANTHER" id="PTHR47966">
    <property type="entry name" value="BETA-SITE APP-CLEAVING ENZYME, ISOFORM A-RELATED"/>
    <property type="match status" value="1"/>
</dbReference>
<name>A0A420YKU7_9PEZI</name>
<comment type="caution">
    <text evidence="13">The sequence shown here is derived from an EMBL/GenBank/DDBJ whole genome shotgun (WGS) entry which is preliminary data.</text>
</comment>
<organism evidence="13 14">
    <name type="scientific">Coniochaeta pulveracea</name>
    <dbReference type="NCBI Taxonomy" id="177199"/>
    <lineage>
        <taxon>Eukaryota</taxon>
        <taxon>Fungi</taxon>
        <taxon>Dikarya</taxon>
        <taxon>Ascomycota</taxon>
        <taxon>Pezizomycotina</taxon>
        <taxon>Sordariomycetes</taxon>
        <taxon>Sordariomycetidae</taxon>
        <taxon>Coniochaetales</taxon>
        <taxon>Coniochaetaceae</taxon>
        <taxon>Coniochaeta</taxon>
    </lineage>
</organism>
<comment type="similarity">
    <text evidence="1 9">Belongs to the peptidase A1 family.</text>
</comment>
<dbReference type="PROSITE" id="PS51767">
    <property type="entry name" value="PEPTIDASE_A1"/>
    <property type="match status" value="1"/>
</dbReference>
<dbReference type="InterPro" id="IPR021109">
    <property type="entry name" value="Peptidase_aspartic_dom_sf"/>
</dbReference>
<feature type="compositionally biased region" description="Gly residues" evidence="10">
    <location>
        <begin position="467"/>
        <end position="476"/>
    </location>
</feature>
<feature type="signal peptide" evidence="11">
    <location>
        <begin position="1"/>
        <end position="19"/>
    </location>
</feature>
<dbReference type="Gene3D" id="2.40.70.10">
    <property type="entry name" value="Acid Proteases"/>
    <property type="match status" value="2"/>
</dbReference>
<dbReference type="InterPro" id="IPR001461">
    <property type="entry name" value="Aspartic_peptidase_A1"/>
</dbReference>
<evidence type="ECO:0000256" key="2">
    <source>
        <dbReference type="ARBA" id="ARBA00022670"/>
    </source>
</evidence>
<dbReference type="InterPro" id="IPR001969">
    <property type="entry name" value="Aspartic_peptidase_AS"/>
</dbReference>
<dbReference type="Proteomes" id="UP000275385">
    <property type="component" value="Unassembled WGS sequence"/>
</dbReference>
<dbReference type="PANTHER" id="PTHR47966:SF65">
    <property type="entry name" value="ASPARTIC-TYPE ENDOPEPTIDASE"/>
    <property type="match status" value="1"/>
</dbReference>
<dbReference type="STRING" id="177199.A0A420YKU7"/>
<dbReference type="InterPro" id="IPR033121">
    <property type="entry name" value="PEPTIDASE_A1"/>
</dbReference>
<feature type="region of interest" description="Disordered" evidence="10">
    <location>
        <begin position="457"/>
        <end position="481"/>
    </location>
</feature>
<evidence type="ECO:0000256" key="3">
    <source>
        <dbReference type="ARBA" id="ARBA00022729"/>
    </source>
</evidence>
<evidence type="ECO:0000256" key="10">
    <source>
        <dbReference type="SAM" id="MobiDB-lite"/>
    </source>
</evidence>
<keyword evidence="2 9" id="KW-0645">Protease</keyword>
<dbReference type="Pfam" id="PF00026">
    <property type="entry name" value="Asp"/>
    <property type="match status" value="1"/>
</dbReference>
<evidence type="ECO:0000256" key="4">
    <source>
        <dbReference type="ARBA" id="ARBA00022750"/>
    </source>
</evidence>
<proteinExistence type="inferred from homology"/>
<evidence type="ECO:0000256" key="6">
    <source>
        <dbReference type="ARBA" id="ARBA00067536"/>
    </source>
</evidence>
<dbReference type="AlphaFoldDB" id="A0A420YKU7"/>
<keyword evidence="4 9" id="KW-0064">Aspartyl protease</keyword>
<evidence type="ECO:0000256" key="1">
    <source>
        <dbReference type="ARBA" id="ARBA00007447"/>
    </source>
</evidence>
<dbReference type="GO" id="GO:0004190">
    <property type="term" value="F:aspartic-type endopeptidase activity"/>
    <property type="evidence" value="ECO:0007669"/>
    <property type="project" value="UniProtKB-KW"/>
</dbReference>
<reference evidence="13 14" key="1">
    <citation type="submission" date="2018-08" db="EMBL/GenBank/DDBJ databases">
        <title>Draft genome of the lignicolous fungus Coniochaeta pulveracea.</title>
        <authorList>
            <person name="Borstlap C.J."/>
            <person name="De Witt R.N."/>
            <person name="Botha A."/>
            <person name="Volschenk H."/>
        </authorList>
    </citation>
    <scope>NUCLEOTIDE SEQUENCE [LARGE SCALE GENOMIC DNA]</scope>
    <source>
        <strain evidence="13 14">CAB683</strain>
    </source>
</reference>
<dbReference type="FunFam" id="2.40.70.10:FF:000011">
    <property type="entry name" value="Aspartic protease"/>
    <property type="match status" value="1"/>
</dbReference>
<dbReference type="PROSITE" id="PS00141">
    <property type="entry name" value="ASP_PROTEASE"/>
    <property type="match status" value="1"/>
</dbReference>
<dbReference type="CDD" id="cd05474">
    <property type="entry name" value="SAP_like"/>
    <property type="match status" value="1"/>
</dbReference>
<feature type="domain" description="Peptidase A1" evidence="12">
    <location>
        <begin position="64"/>
        <end position="408"/>
    </location>
</feature>
<protein>
    <recommendedName>
        <fullName evidence="7">Probable aspartic-type endopeptidase OPSB</fullName>
    </recommendedName>
    <alternativeName>
        <fullName evidence="6">Probable aspartic-type endopeptidase opsB</fullName>
    </alternativeName>
</protein>
<evidence type="ECO:0000256" key="11">
    <source>
        <dbReference type="SAM" id="SignalP"/>
    </source>
</evidence>
<keyword evidence="14" id="KW-1185">Reference proteome</keyword>
<accession>A0A420YKU7</accession>
<evidence type="ECO:0000256" key="5">
    <source>
        <dbReference type="ARBA" id="ARBA00022801"/>
    </source>
</evidence>
<keyword evidence="5 9" id="KW-0378">Hydrolase</keyword>
<feature type="chain" id="PRO_5019132565" description="Probable aspartic-type endopeptidase OPSB" evidence="11">
    <location>
        <begin position="20"/>
        <end position="515"/>
    </location>
</feature>
<feature type="active site" evidence="8">
    <location>
        <position position="82"/>
    </location>
</feature>
<dbReference type="OrthoDB" id="771136at2759"/>
<evidence type="ECO:0000256" key="7">
    <source>
        <dbReference type="ARBA" id="ARBA00068059"/>
    </source>
</evidence>
<dbReference type="PRINTS" id="PR00792">
    <property type="entry name" value="PEPSIN"/>
</dbReference>
<evidence type="ECO:0000256" key="8">
    <source>
        <dbReference type="PIRSR" id="PIRSR601461-1"/>
    </source>
</evidence>
<evidence type="ECO:0000256" key="9">
    <source>
        <dbReference type="RuleBase" id="RU000454"/>
    </source>
</evidence>
<gene>
    <name evidence="13" type="ORF">DL546_004468</name>
</gene>
<evidence type="ECO:0000313" key="13">
    <source>
        <dbReference type="EMBL" id="RKU48482.1"/>
    </source>
</evidence>
<dbReference type="SUPFAM" id="SSF50630">
    <property type="entry name" value="Acid proteases"/>
    <property type="match status" value="1"/>
</dbReference>
<keyword evidence="3 11" id="KW-0732">Signal</keyword>
<feature type="active site" evidence="8">
    <location>
        <position position="287"/>
    </location>
</feature>
<dbReference type="GO" id="GO:0006508">
    <property type="term" value="P:proteolysis"/>
    <property type="evidence" value="ECO:0007669"/>
    <property type="project" value="UniProtKB-KW"/>
</dbReference>
<dbReference type="EMBL" id="QVQW01000004">
    <property type="protein sequence ID" value="RKU48482.1"/>
    <property type="molecule type" value="Genomic_DNA"/>
</dbReference>
<evidence type="ECO:0000313" key="14">
    <source>
        <dbReference type="Proteomes" id="UP000275385"/>
    </source>
</evidence>
<sequence length="515" mass="54226">MRAILTLSVGASVLDYVAAQNSVPGMIQWQIEKRVKLPPSGQPLHKRGQTYEEVITNERSRGGYFTTCALGTPWQNISLQLDTGSSDIWVPDQTASACSVSRQNPTGCDLGTFNPNKSSTYQDVGRDEFNIQYVDGSHATGDYFTDRFEIGGAHVQNVTMGLGIDTDIAYGLVGVGYALNEAIVGGTQSAASAYPNLPVVLQEEGLINSVAYSLWLNDLDANTGAILFGGIDTGKYQGNLTRIQMYQSSQTRAYTAFIVALTGLQAVSSSGSDTLTSRSFPLAAVLDSGTTLSYLPLDLAQQVWEEAGAIYASEVDLALIPCSRSTSGGHFAFQFAGQDGPIIRVGMDELVLPLTSGQAPTFNSGPYAGQEACEFGIQNITGTYLLGDTFLRSAYVVYDLINNEVGIAATDFNSTNTNLVSFASLGATIPSATLAPNQAQATIAPAYTTPAFNAQQGFGETAKPSGTGTGTSGSSGKGDENAAIRIRTPPFNASALLVKMVSVVFAVVGSSLFLP</sequence>
<evidence type="ECO:0000259" key="12">
    <source>
        <dbReference type="PROSITE" id="PS51767"/>
    </source>
</evidence>